<evidence type="ECO:0000313" key="4">
    <source>
        <dbReference type="Proteomes" id="UP000180252"/>
    </source>
</evidence>
<name>A0A1S1JAQ1_9FLAO</name>
<proteinExistence type="predicted"/>
<evidence type="ECO:0000313" key="2">
    <source>
        <dbReference type="EMBL" id="OHT46631.1"/>
    </source>
</evidence>
<dbReference type="AlphaFoldDB" id="A0A1S1JAQ1"/>
<sequence>MNRKKLGLILTVRNAVEKAKLRKDLSIVRVNYKSKELLPHCNTDDADSFHEDADGNGFSKGIK</sequence>
<dbReference type="EMBL" id="MIKE01000011">
    <property type="protein sequence ID" value="OHT46631.1"/>
    <property type="molecule type" value="Genomic_DNA"/>
</dbReference>
<reference evidence="3 5" key="3">
    <citation type="submission" date="2016-11" db="EMBL/GenBank/DDBJ databases">
        <title>Whole genomes of Flavobacteriaceae.</title>
        <authorList>
            <person name="Stine C."/>
            <person name="Li C."/>
            <person name="Tadesse D."/>
        </authorList>
    </citation>
    <scope>NUCLEOTIDE SEQUENCE [LARGE SCALE GENOMIC DNA]</scope>
    <source>
        <strain evidence="3 5">ATCC BAA-2541</strain>
    </source>
</reference>
<dbReference type="Proteomes" id="UP000198319">
    <property type="component" value="Unassembled WGS sequence"/>
</dbReference>
<evidence type="ECO:0000256" key="1">
    <source>
        <dbReference type="SAM" id="MobiDB-lite"/>
    </source>
</evidence>
<reference evidence="2" key="2">
    <citation type="submission" date="2016-09" db="EMBL/GenBank/DDBJ databases">
        <authorList>
            <person name="Capua I."/>
            <person name="De Benedictis P."/>
            <person name="Joannis T."/>
            <person name="Lombin L.H."/>
            <person name="Cattoli G."/>
        </authorList>
    </citation>
    <scope>NUCLEOTIDE SEQUENCE [LARGE SCALE GENOMIC DNA]</scope>
    <source>
        <strain evidence="2">MSU</strain>
    </source>
</reference>
<evidence type="ECO:0000313" key="3">
    <source>
        <dbReference type="EMBL" id="OXB20942.1"/>
    </source>
</evidence>
<dbReference type="Proteomes" id="UP000180252">
    <property type="component" value="Unassembled WGS sequence"/>
</dbReference>
<dbReference type="EMBL" id="MUHG01000005">
    <property type="protein sequence ID" value="OXB20942.1"/>
    <property type="molecule type" value="Genomic_DNA"/>
</dbReference>
<organism evidence="2 4">
    <name type="scientific">Flavobacterium tructae</name>
    <dbReference type="NCBI Taxonomy" id="1114873"/>
    <lineage>
        <taxon>Bacteria</taxon>
        <taxon>Pseudomonadati</taxon>
        <taxon>Bacteroidota</taxon>
        <taxon>Flavobacteriia</taxon>
        <taxon>Flavobacteriales</taxon>
        <taxon>Flavobacteriaceae</taxon>
        <taxon>Flavobacterium</taxon>
    </lineage>
</organism>
<comment type="caution">
    <text evidence="2">The sequence shown here is derived from an EMBL/GenBank/DDBJ whole genome shotgun (WGS) entry which is preliminary data.</text>
</comment>
<accession>A0A1S1JAQ1</accession>
<keyword evidence="5" id="KW-1185">Reference proteome</keyword>
<evidence type="ECO:0000313" key="5">
    <source>
        <dbReference type="Proteomes" id="UP000198319"/>
    </source>
</evidence>
<feature type="region of interest" description="Disordered" evidence="1">
    <location>
        <begin position="41"/>
        <end position="63"/>
    </location>
</feature>
<protein>
    <submittedName>
        <fullName evidence="2">Uncharacterized protein</fullName>
    </submittedName>
</protein>
<gene>
    <name evidence="3" type="ORF">B0A71_04920</name>
    <name evidence="2" type="ORF">BHE19_03745</name>
</gene>
<reference evidence="4" key="1">
    <citation type="submission" date="2016-09" db="EMBL/GenBank/DDBJ databases">
        <authorList>
            <person name="Chen S."/>
            <person name="Walker E."/>
        </authorList>
    </citation>
    <scope>NUCLEOTIDE SEQUENCE [LARGE SCALE GENOMIC DNA]</scope>
    <source>
        <strain evidence="4">MSU</strain>
    </source>
</reference>